<reference evidence="1" key="2">
    <citation type="submission" date="2022-01" db="EMBL/GenBank/DDBJ databases">
        <authorList>
            <person name="Yamashiro T."/>
            <person name="Shiraishi A."/>
            <person name="Satake H."/>
            <person name="Nakayama K."/>
        </authorList>
    </citation>
    <scope>NUCLEOTIDE SEQUENCE</scope>
</reference>
<evidence type="ECO:0000313" key="1">
    <source>
        <dbReference type="EMBL" id="GJT64779.1"/>
    </source>
</evidence>
<keyword evidence="2" id="KW-1185">Reference proteome</keyword>
<organism evidence="1 2">
    <name type="scientific">Tanacetum coccineum</name>
    <dbReference type="NCBI Taxonomy" id="301880"/>
    <lineage>
        <taxon>Eukaryota</taxon>
        <taxon>Viridiplantae</taxon>
        <taxon>Streptophyta</taxon>
        <taxon>Embryophyta</taxon>
        <taxon>Tracheophyta</taxon>
        <taxon>Spermatophyta</taxon>
        <taxon>Magnoliopsida</taxon>
        <taxon>eudicotyledons</taxon>
        <taxon>Gunneridae</taxon>
        <taxon>Pentapetalae</taxon>
        <taxon>asterids</taxon>
        <taxon>campanulids</taxon>
        <taxon>Asterales</taxon>
        <taxon>Asteraceae</taxon>
        <taxon>Asteroideae</taxon>
        <taxon>Anthemideae</taxon>
        <taxon>Anthemidinae</taxon>
        <taxon>Tanacetum</taxon>
    </lineage>
</organism>
<dbReference type="EMBL" id="BQNB010017577">
    <property type="protein sequence ID" value="GJT64779.1"/>
    <property type="molecule type" value="Genomic_DNA"/>
</dbReference>
<reference evidence="1" key="1">
    <citation type="journal article" date="2022" name="Int. J. Mol. Sci.">
        <title>Draft Genome of Tanacetum Coccineum: Genomic Comparison of Closely Related Tanacetum-Family Plants.</title>
        <authorList>
            <person name="Yamashiro T."/>
            <person name="Shiraishi A."/>
            <person name="Nakayama K."/>
            <person name="Satake H."/>
        </authorList>
    </citation>
    <scope>NUCLEOTIDE SEQUENCE</scope>
</reference>
<protein>
    <submittedName>
        <fullName evidence="1">Uncharacterized protein</fullName>
    </submittedName>
</protein>
<accession>A0ABQ5FNP0</accession>
<dbReference type="Proteomes" id="UP001151760">
    <property type="component" value="Unassembled WGS sequence"/>
</dbReference>
<evidence type="ECO:0000313" key="2">
    <source>
        <dbReference type="Proteomes" id="UP001151760"/>
    </source>
</evidence>
<sequence>MVRWETATYGKIWYDEDDHDLRSVETEFPTIVFYDAFTSEVTPSCEPTVSPLNNNKIDFGIPFDESDDEDYTVIYDKNSFSYKIISVNDLKTDSENDNDKVNMPSFPSPEPTIVEQEVKGTASSSSSLSSYNMAFVSSPSSTNEVNTAYGVSTANTQVNPANTQVSPASTQVSTASTQVSTANLSDDTVKPKNLNKSLDPLYGDYIELNDLNVPLELKRDQVDDLMPTIEEGEKIHIDVPTIKIFRHDKVSKQVSPYDVFQFMDTTDLAGKESDQSACKYQ</sequence>
<gene>
    <name evidence="1" type="ORF">Tco_1016259</name>
</gene>
<proteinExistence type="predicted"/>
<comment type="caution">
    <text evidence="1">The sequence shown here is derived from an EMBL/GenBank/DDBJ whole genome shotgun (WGS) entry which is preliminary data.</text>
</comment>
<name>A0ABQ5FNP0_9ASTR</name>